<feature type="domain" description="HTH CENPB-type" evidence="2">
    <location>
        <begin position="68"/>
        <end position="143"/>
    </location>
</feature>
<evidence type="ECO:0000256" key="1">
    <source>
        <dbReference type="ARBA" id="ARBA00023125"/>
    </source>
</evidence>
<dbReference type="EMBL" id="QXGF01000424">
    <property type="protein sequence ID" value="KAE8940444.1"/>
    <property type="molecule type" value="Genomic_DNA"/>
</dbReference>
<dbReference type="PROSITE" id="PS51253">
    <property type="entry name" value="HTH_CENPB"/>
    <property type="match status" value="1"/>
</dbReference>
<accession>A0A6A3F360</accession>
<dbReference type="OrthoDB" id="117248at2759"/>
<dbReference type="Proteomes" id="UP000433483">
    <property type="component" value="Unassembled WGS sequence"/>
</dbReference>
<dbReference type="Gene3D" id="1.10.10.60">
    <property type="entry name" value="Homeodomain-like"/>
    <property type="match status" value="1"/>
</dbReference>
<evidence type="ECO:0000313" key="3">
    <source>
        <dbReference type="EMBL" id="KAE8940444.1"/>
    </source>
</evidence>
<evidence type="ECO:0000313" key="5">
    <source>
        <dbReference type="EMBL" id="KAE9313487.1"/>
    </source>
</evidence>
<dbReference type="EMBL" id="QXGB01000927">
    <property type="protein sequence ID" value="KAE9200945.1"/>
    <property type="molecule type" value="Genomic_DNA"/>
</dbReference>
<dbReference type="GO" id="GO:0005634">
    <property type="term" value="C:nucleus"/>
    <property type="evidence" value="ECO:0007669"/>
    <property type="project" value="TreeGrafter"/>
</dbReference>
<dbReference type="Proteomes" id="UP000429523">
    <property type="component" value="Unassembled WGS sequence"/>
</dbReference>
<reference evidence="6 7" key="1">
    <citation type="submission" date="2018-08" db="EMBL/GenBank/DDBJ databases">
        <title>Genomic investigation of the strawberry pathogen Phytophthora fragariae indicates pathogenicity is determined by transcriptional variation in three key races.</title>
        <authorList>
            <person name="Adams T.M."/>
            <person name="Armitage A.D."/>
            <person name="Sobczyk M.K."/>
            <person name="Bates H.J."/>
            <person name="Dunwell J.M."/>
            <person name="Nellist C.F."/>
            <person name="Harrison R.J."/>
        </authorList>
    </citation>
    <scope>NUCLEOTIDE SEQUENCE [LARGE SCALE GENOMIC DNA]</scope>
    <source>
        <strain evidence="5 8">A4</strain>
        <strain evidence="4 7">NOV-27</strain>
        <strain evidence="3 6">NOV-9</strain>
    </source>
</reference>
<gene>
    <name evidence="5" type="ORF">PF001_g8728</name>
    <name evidence="4" type="ORF">PF005_g15154</name>
    <name evidence="3" type="ORF">PF009_g9746</name>
</gene>
<organism evidence="3 6">
    <name type="scientific">Phytophthora fragariae</name>
    <dbReference type="NCBI Taxonomy" id="53985"/>
    <lineage>
        <taxon>Eukaryota</taxon>
        <taxon>Sar</taxon>
        <taxon>Stramenopiles</taxon>
        <taxon>Oomycota</taxon>
        <taxon>Peronosporomycetes</taxon>
        <taxon>Peronosporales</taxon>
        <taxon>Peronosporaceae</taxon>
        <taxon>Phytophthora</taxon>
    </lineage>
</organism>
<dbReference type="AlphaFoldDB" id="A0A6A3F360"/>
<evidence type="ECO:0000313" key="6">
    <source>
        <dbReference type="Proteomes" id="UP000429523"/>
    </source>
</evidence>
<evidence type="ECO:0000313" key="8">
    <source>
        <dbReference type="Proteomes" id="UP000437068"/>
    </source>
</evidence>
<sequence>MPRMRLTKAQQLALCKHRREHAPHATLKEMAQWAATTYRLPRPPSKAAVSRMLKREGTLSRLNMNALQRSRTQPAQVVKLDTMLVEAIMYFEGGGVALNGRLLVWLARKCAEELKIPQEDLPQFTRTSWLRHFQRRHGIRSRRAHGEIDSVDLVAARAEAERLHKVLADYNPSDVFNIDEAALFYQALPRRSLCVRAAPALKQRKARVTMVVGTNATGSEKLPLLILGTAKRPRWLRDKPDGVDYKGVGKGWMTAAVFSDWLQDLEARMAAEDRLILLLVDNAPSHKVPEKATPHVRVVKLPPNTTAAIQPMDQGVIATLKARVMDAQTEAIMQAYMHGEEDPHQIKLAQALQWCKQAWDDIPAETIKHCWQHAGLFVDRSRIADILNP</sequence>
<dbReference type="EMBL" id="QXGE01000402">
    <property type="protein sequence ID" value="KAE9313487.1"/>
    <property type="molecule type" value="Genomic_DNA"/>
</dbReference>
<dbReference type="PANTHER" id="PTHR19303:SF73">
    <property type="entry name" value="PROTEIN PDC2"/>
    <property type="match status" value="1"/>
</dbReference>
<dbReference type="PANTHER" id="PTHR19303">
    <property type="entry name" value="TRANSPOSON"/>
    <property type="match status" value="1"/>
</dbReference>
<dbReference type="InterPro" id="IPR050863">
    <property type="entry name" value="CenT-Element_Derived"/>
</dbReference>
<keyword evidence="7" id="KW-1185">Reference proteome</keyword>
<dbReference type="Gene3D" id="3.30.420.10">
    <property type="entry name" value="Ribonuclease H-like superfamily/Ribonuclease H"/>
    <property type="match status" value="1"/>
</dbReference>
<dbReference type="Pfam" id="PF03184">
    <property type="entry name" value="DDE_1"/>
    <property type="match status" value="1"/>
</dbReference>
<evidence type="ECO:0000259" key="2">
    <source>
        <dbReference type="PROSITE" id="PS51253"/>
    </source>
</evidence>
<proteinExistence type="predicted"/>
<dbReference type="InterPro" id="IPR006600">
    <property type="entry name" value="HTH_CenpB_DNA-bd_dom"/>
</dbReference>
<evidence type="ECO:0000313" key="7">
    <source>
        <dbReference type="Proteomes" id="UP000433483"/>
    </source>
</evidence>
<dbReference type="Proteomes" id="UP000437068">
    <property type="component" value="Unassembled WGS sequence"/>
</dbReference>
<dbReference type="InterPro" id="IPR004875">
    <property type="entry name" value="DDE_SF_endonuclease_dom"/>
</dbReference>
<name>A0A6A3F360_9STRA</name>
<evidence type="ECO:0000313" key="4">
    <source>
        <dbReference type="EMBL" id="KAE9200945.1"/>
    </source>
</evidence>
<dbReference type="InterPro" id="IPR036397">
    <property type="entry name" value="RNaseH_sf"/>
</dbReference>
<comment type="caution">
    <text evidence="3">The sequence shown here is derived from an EMBL/GenBank/DDBJ whole genome shotgun (WGS) entry which is preliminary data.</text>
</comment>
<protein>
    <recommendedName>
        <fullName evidence="2">HTH CENPB-type domain-containing protein</fullName>
    </recommendedName>
</protein>
<dbReference type="GO" id="GO:0003677">
    <property type="term" value="F:DNA binding"/>
    <property type="evidence" value="ECO:0007669"/>
    <property type="project" value="UniProtKB-KW"/>
</dbReference>
<keyword evidence="1" id="KW-0238">DNA-binding</keyword>